<organism evidence="2 3">
    <name type="scientific">Gordonia westfalica</name>
    <dbReference type="NCBI Taxonomy" id="158898"/>
    <lineage>
        <taxon>Bacteria</taxon>
        <taxon>Bacillati</taxon>
        <taxon>Actinomycetota</taxon>
        <taxon>Actinomycetes</taxon>
        <taxon>Mycobacteriales</taxon>
        <taxon>Gordoniaceae</taxon>
        <taxon>Gordonia</taxon>
    </lineage>
</organism>
<protein>
    <submittedName>
        <fullName evidence="2">Uncharacterized protein</fullName>
    </submittedName>
</protein>
<dbReference type="AlphaFoldDB" id="A0A1H2M2R5"/>
<sequence>MKKIGDAAKDLTLVNAAGIPLAVEAVDLIAA</sequence>
<evidence type="ECO:0000313" key="3">
    <source>
        <dbReference type="Proteomes" id="UP000183180"/>
    </source>
</evidence>
<dbReference type="EMBL" id="FNLM01000013">
    <property type="protein sequence ID" value="SDT84942.1"/>
    <property type="molecule type" value="Genomic_DNA"/>
</dbReference>
<name>A0A1H2M2R5_9ACTN</name>
<accession>A0A1H2M2R5</accession>
<dbReference type="Proteomes" id="UP000183180">
    <property type="component" value="Unassembled WGS sequence"/>
</dbReference>
<evidence type="ECO:0000313" key="1">
    <source>
        <dbReference type="EMBL" id="SDT84942.1"/>
    </source>
</evidence>
<proteinExistence type="predicted"/>
<gene>
    <name evidence="1" type="ORF">SAMN04488548_11315</name>
    <name evidence="2" type="ORF">SAMN04488548_13839</name>
</gene>
<dbReference type="EMBL" id="FNLM01000038">
    <property type="protein sequence ID" value="SDU87557.1"/>
    <property type="molecule type" value="Genomic_DNA"/>
</dbReference>
<reference evidence="2 3" key="1">
    <citation type="submission" date="2016-10" db="EMBL/GenBank/DDBJ databases">
        <authorList>
            <person name="de Groot N.N."/>
        </authorList>
    </citation>
    <scope>NUCLEOTIDE SEQUENCE [LARGE SCALE GENOMIC DNA]</scope>
    <source>
        <strain evidence="2 3">DSM 44215</strain>
    </source>
</reference>
<evidence type="ECO:0000313" key="2">
    <source>
        <dbReference type="EMBL" id="SDU87557.1"/>
    </source>
</evidence>